<sequence length="390" mass="43796">MDRCKVEIVERKGIGHPDCLADGVAEAISAEYSRYCLDQFGAVLHHNVDKIAFIGGEASVGFGEGEMITPVKLILNGRMSVSFGGKTIDYVEIQKKAAKEYLQSVLPHFNVEEWLGFITLTNSFSHLSTWFKPMSLDDIPDYKKPHANDTACCVGYWPLSLTETLVLELENFFYSETGEPHFNFIGQDIKIMATRRGRRIDVTMCIPFISLETPNLNFYKEQLTEIKTMLLDKSREVLGDEYEASLEINTADNLIEGDYYLLLSGTALEGGEEGAVGRGNRINGLIPCMRPYTMESPFGKNPNYHVGKVYGYLANQAAKAIAEELECECCVYIVTVNGDSLKPPRHLIVDLDQPRDSSAVNRILEREILEADYLSALVRKQAISPRLRRR</sequence>
<dbReference type="EMBL" id="LAZR01000029">
    <property type="protein sequence ID" value="KKO02815.1"/>
    <property type="molecule type" value="Genomic_DNA"/>
</dbReference>
<reference evidence="1" key="1">
    <citation type="journal article" date="2015" name="Nature">
        <title>Complex archaea that bridge the gap between prokaryotes and eukaryotes.</title>
        <authorList>
            <person name="Spang A."/>
            <person name="Saw J.H."/>
            <person name="Jorgensen S.L."/>
            <person name="Zaremba-Niedzwiedzka K."/>
            <person name="Martijn J."/>
            <person name="Lind A.E."/>
            <person name="van Eijk R."/>
            <person name="Schleper C."/>
            <person name="Guy L."/>
            <person name="Ettema T.J."/>
        </authorList>
    </citation>
    <scope>NUCLEOTIDE SEQUENCE</scope>
</reference>
<organism evidence="1">
    <name type="scientific">marine sediment metagenome</name>
    <dbReference type="NCBI Taxonomy" id="412755"/>
    <lineage>
        <taxon>unclassified sequences</taxon>
        <taxon>metagenomes</taxon>
        <taxon>ecological metagenomes</taxon>
    </lineage>
</organism>
<dbReference type="InterPro" id="IPR042543">
    <property type="entry name" value="AdoMet_synthase_2"/>
</dbReference>
<dbReference type="PANTHER" id="PTHR36697">
    <property type="entry name" value="S-ADENOSYLMETHIONINE SYNTHASE"/>
    <property type="match status" value="1"/>
</dbReference>
<proteinExistence type="predicted"/>
<comment type="caution">
    <text evidence="1">The sequence shown here is derived from an EMBL/GenBank/DDBJ whole genome shotgun (WGS) entry which is preliminary data.</text>
</comment>
<name>A0A0F9VFL3_9ZZZZ</name>
<dbReference type="PANTHER" id="PTHR36697:SF1">
    <property type="entry name" value="S-ADENOSYLMETHIONINE SYNTHASE"/>
    <property type="match status" value="1"/>
</dbReference>
<dbReference type="InterPro" id="IPR027790">
    <property type="entry name" value="AdoMet_synthase_2_family"/>
</dbReference>
<gene>
    <name evidence="1" type="ORF">LCGC14_0102650</name>
</gene>
<dbReference type="InterPro" id="IPR042544">
    <property type="entry name" value="AdoMet_synthase_3"/>
</dbReference>
<evidence type="ECO:0008006" key="2">
    <source>
        <dbReference type="Google" id="ProtNLM"/>
    </source>
</evidence>
<dbReference type="Gene3D" id="3.30.300.280">
    <property type="entry name" value="S-adenosylmethionine synthetase, C-terminal domain"/>
    <property type="match status" value="1"/>
</dbReference>
<protein>
    <recommendedName>
        <fullName evidence="2">Methionine adenosyltransferase</fullName>
    </recommendedName>
</protein>
<dbReference type="Pfam" id="PF01941">
    <property type="entry name" value="AdoMet_Synthase"/>
    <property type="match status" value="1"/>
</dbReference>
<dbReference type="Gene3D" id="3.30.300.10">
    <property type="match status" value="1"/>
</dbReference>
<dbReference type="AlphaFoldDB" id="A0A0F9VFL3"/>
<dbReference type="Gene3D" id="3.30.300.340">
    <property type="entry name" value="S-adenosylmethionine synthetase, N-terminal domain"/>
    <property type="match status" value="1"/>
</dbReference>
<accession>A0A0F9VFL3</accession>
<evidence type="ECO:0000313" key="1">
    <source>
        <dbReference type="EMBL" id="KKO02815.1"/>
    </source>
</evidence>